<dbReference type="PANTHER" id="PTHR37418">
    <property type="entry name" value="3-KETO-5-AMINOHEXANOATE CLEAVAGE ENZYME-RELATED"/>
    <property type="match status" value="1"/>
</dbReference>
<accession>A0ABU8BHK8</accession>
<dbReference type="EMBL" id="JAZHRV010000001">
    <property type="protein sequence ID" value="MEH2558033.1"/>
    <property type="molecule type" value="Genomic_DNA"/>
</dbReference>
<keyword evidence="3" id="KW-0479">Metal-binding</keyword>
<dbReference type="Proteomes" id="UP001364224">
    <property type="component" value="Unassembled WGS sequence"/>
</dbReference>
<sequence length="437" mass="48812">MSIILGTAVTGAKFTPHNHLQTGDPIFDRICRGDDIPVSENDLTQEACSLYFAGCRYFHYHARNFETREQTTRNSVYSRISNLVRLMCPDMLISFGASRNGAEVLHNIANRGEWERVSQAELPLQYGGAHFVTTQAAIELQVICQLERKLGRKIDSEYAKSAEFLANIHAYYPSTHVEKAALETNSTANGGNYGSSSPAAQIEVYSRAINARNIQNLLHEVEWVQFDRSLAMTRMAIERPEIRLGGNGRLNITILFGFSPRLRFPETYEEFKGVVDAARSLERDLVTGEKHRTITISVGAAVLPQHAAQHVQELDVGRFRGQKACALRRLAAWAAQPDSGVDILRSGMEDTPYELDLEKGISPTSNVRLCEIAAREILRQGTKIETDKHAISVRLGNIDHMATSSSRGLSTPYRNVTPARKISCDYYRNIQARTATR</sequence>
<comment type="cofactor">
    <cofactor evidence="1">
        <name>Zn(2+)</name>
        <dbReference type="ChEBI" id="CHEBI:29105"/>
    </cofactor>
</comment>
<protein>
    <submittedName>
        <fullName evidence="5">Uncharacterized protein</fullName>
    </submittedName>
</protein>
<dbReference type="InterPro" id="IPR013785">
    <property type="entry name" value="Aldolase_TIM"/>
</dbReference>
<evidence type="ECO:0000256" key="2">
    <source>
        <dbReference type="ARBA" id="ARBA00022679"/>
    </source>
</evidence>
<name>A0ABU8BHK8_9BRAD</name>
<evidence type="ECO:0000313" key="5">
    <source>
        <dbReference type="EMBL" id="MEH2558033.1"/>
    </source>
</evidence>
<reference evidence="5 6" key="1">
    <citation type="submission" date="2024-02" db="EMBL/GenBank/DDBJ databases">
        <title>Adaptive strategies in a cosmopolitan and abundant soil bacterium.</title>
        <authorList>
            <person name="Carini P."/>
        </authorList>
    </citation>
    <scope>NUCLEOTIDE SEQUENCE [LARGE SCALE GENOMIC DNA]</scope>
    <source>
        <strain evidence="5 6">AZCC 1608</strain>
    </source>
</reference>
<dbReference type="InterPro" id="IPR008567">
    <property type="entry name" value="BKACE"/>
</dbReference>
<dbReference type="PANTHER" id="PTHR37418:SF2">
    <property type="entry name" value="3-KETO-5-AMINOHEXANOATE CLEAVAGE ENZYME"/>
    <property type="match status" value="1"/>
</dbReference>
<organism evidence="5 6">
    <name type="scientific">Bradyrhizobium algeriense</name>
    <dbReference type="NCBI Taxonomy" id="634784"/>
    <lineage>
        <taxon>Bacteria</taxon>
        <taxon>Pseudomonadati</taxon>
        <taxon>Pseudomonadota</taxon>
        <taxon>Alphaproteobacteria</taxon>
        <taxon>Hyphomicrobiales</taxon>
        <taxon>Nitrobacteraceae</taxon>
        <taxon>Bradyrhizobium</taxon>
    </lineage>
</organism>
<dbReference type="Gene3D" id="3.20.20.70">
    <property type="entry name" value="Aldolase class I"/>
    <property type="match status" value="1"/>
</dbReference>
<gene>
    <name evidence="5" type="ORF">V1286_005562</name>
</gene>
<comment type="caution">
    <text evidence="5">The sequence shown here is derived from an EMBL/GenBank/DDBJ whole genome shotgun (WGS) entry which is preliminary data.</text>
</comment>
<keyword evidence="4" id="KW-0862">Zinc</keyword>
<evidence type="ECO:0000313" key="6">
    <source>
        <dbReference type="Proteomes" id="UP001364224"/>
    </source>
</evidence>
<evidence type="ECO:0000256" key="1">
    <source>
        <dbReference type="ARBA" id="ARBA00001947"/>
    </source>
</evidence>
<evidence type="ECO:0000256" key="4">
    <source>
        <dbReference type="ARBA" id="ARBA00022833"/>
    </source>
</evidence>
<evidence type="ECO:0000256" key="3">
    <source>
        <dbReference type="ARBA" id="ARBA00022723"/>
    </source>
</evidence>
<proteinExistence type="predicted"/>
<keyword evidence="6" id="KW-1185">Reference proteome</keyword>
<keyword evidence="2" id="KW-0808">Transferase</keyword>
<dbReference type="Pfam" id="PF05853">
    <property type="entry name" value="BKACE"/>
    <property type="match status" value="1"/>
</dbReference>